<dbReference type="Pfam" id="PF16414">
    <property type="entry name" value="NPC1_N"/>
    <property type="match status" value="1"/>
</dbReference>
<proteinExistence type="evidence at transcript level"/>
<sequence length="228" mass="25395">MQSDSLVSAFLCFTLVSTLASASRCVMRGHCGHDEDLDKAVPCKVDHEPKPLLSSNRDLLSEVCPDIAAALGPDRRTCCDVEQLQALKDDLQQPIDLGMKDSPRCLKNFRNIFCQILCSPRQSDFVKVVTAKNNTMGLPYATEAVYAVSEKFAKGSYDSCKNVKVKKILNMMYFMCGWTCNANKWFTFLGSTSSEGGYSPYKIDFRIVEDSKVKVHGTDLKPMYVDLA</sequence>
<dbReference type="InterPro" id="IPR032190">
    <property type="entry name" value="NPC1_N"/>
</dbReference>
<dbReference type="PANTHER" id="PTHR45727">
    <property type="entry name" value="NPC INTRACELLULAR CHOLESTEROL TRANSPORTER 1"/>
    <property type="match status" value="1"/>
</dbReference>
<dbReference type="GO" id="GO:0030299">
    <property type="term" value="P:intestinal cholesterol absorption"/>
    <property type="evidence" value="ECO:0007669"/>
    <property type="project" value="TreeGrafter"/>
</dbReference>
<feature type="domain" description="Niemann-Pick C1 N-terminal" evidence="2">
    <location>
        <begin position="23"/>
        <end position="215"/>
    </location>
</feature>
<evidence type="ECO:0000256" key="1">
    <source>
        <dbReference type="SAM" id="SignalP"/>
    </source>
</evidence>
<evidence type="ECO:0000259" key="2">
    <source>
        <dbReference type="Pfam" id="PF16414"/>
    </source>
</evidence>
<evidence type="ECO:0000313" key="3">
    <source>
        <dbReference type="EMBL" id="AAS59853.1"/>
    </source>
</evidence>
<accession>Q6QVL7</accession>
<organism evidence="3">
    <name type="scientific">Ornithodoros moubata</name>
    <name type="common">Soft tick</name>
    <name type="synonym">Argasid tick</name>
    <dbReference type="NCBI Taxonomy" id="6938"/>
    <lineage>
        <taxon>Eukaryota</taxon>
        <taxon>Metazoa</taxon>
        <taxon>Ecdysozoa</taxon>
        <taxon>Arthropoda</taxon>
        <taxon>Chelicerata</taxon>
        <taxon>Arachnida</taxon>
        <taxon>Acari</taxon>
        <taxon>Parasitiformes</taxon>
        <taxon>Ixodida</taxon>
        <taxon>Ixodoidea</taxon>
        <taxon>Argasidae</taxon>
        <taxon>Ornithodorinae</taxon>
        <taxon>Ornithodoros</taxon>
    </lineage>
</organism>
<reference evidence="3" key="1">
    <citation type="submission" date="2004-01" db="EMBL/GenBank/DDBJ databases">
        <title>Identification of gut-specific genes in the soft tick Ornithodoros moubata.</title>
        <authorList>
            <person name="Kopacek P."/>
            <person name="Grunclova L."/>
            <person name="Sojka D."/>
        </authorList>
    </citation>
    <scope>NUCLEOTIDE SEQUENCE</scope>
</reference>
<feature type="signal peptide" evidence="1">
    <location>
        <begin position="1"/>
        <end position="22"/>
    </location>
</feature>
<name>Q6QVL7_ORNMO</name>
<protein>
    <submittedName>
        <fullName evidence="3">NPC1</fullName>
    </submittedName>
</protein>
<dbReference type="PANTHER" id="PTHR45727:SF2">
    <property type="entry name" value="NPC INTRACELLULAR CHOLESTEROL TRANSPORTER 1"/>
    <property type="match status" value="1"/>
</dbReference>
<feature type="chain" id="PRO_5004280111" evidence="1">
    <location>
        <begin position="23"/>
        <end position="228"/>
    </location>
</feature>
<dbReference type="GO" id="GO:0015485">
    <property type="term" value="F:cholesterol binding"/>
    <property type="evidence" value="ECO:0007669"/>
    <property type="project" value="TreeGrafter"/>
</dbReference>
<dbReference type="AlphaFoldDB" id="Q6QVL7"/>
<dbReference type="GO" id="GO:0015918">
    <property type="term" value="P:sterol transport"/>
    <property type="evidence" value="ECO:0007669"/>
    <property type="project" value="TreeGrafter"/>
</dbReference>
<dbReference type="GO" id="GO:0005886">
    <property type="term" value="C:plasma membrane"/>
    <property type="evidence" value="ECO:0007669"/>
    <property type="project" value="TreeGrafter"/>
</dbReference>
<dbReference type="EMBL" id="AY524182">
    <property type="protein sequence ID" value="AAS59853.1"/>
    <property type="molecule type" value="mRNA"/>
</dbReference>
<dbReference type="GO" id="GO:0042632">
    <property type="term" value="P:cholesterol homeostasis"/>
    <property type="evidence" value="ECO:0007669"/>
    <property type="project" value="TreeGrafter"/>
</dbReference>
<keyword evidence="1" id="KW-0732">Signal</keyword>